<name>A0ABN6Y498_9MICO</name>
<protein>
    <submittedName>
        <fullName evidence="2">Uncharacterized protein</fullName>
    </submittedName>
</protein>
<keyword evidence="3" id="KW-1185">Reference proteome</keyword>
<gene>
    <name evidence="2" type="ORF">GCM10025867_31680</name>
</gene>
<sequence length="136" mass="14691">MTGVGDEDRHHAGVAEPDQLDVPDGGAGEGGVLDEGDLIGELREQPDRARENLVEIGGVAEERLDGRALRLAERTEIGHLIDEEPVPLVCRHAAGRGVRGGDELFFFEEGHVVADRRRGDAELVTLDDRLGADRLP</sequence>
<dbReference type="Proteomes" id="UP001321486">
    <property type="component" value="Chromosome"/>
</dbReference>
<evidence type="ECO:0000313" key="3">
    <source>
        <dbReference type="Proteomes" id="UP001321486"/>
    </source>
</evidence>
<proteinExistence type="predicted"/>
<dbReference type="EMBL" id="AP027732">
    <property type="protein sequence ID" value="BDZ50927.1"/>
    <property type="molecule type" value="Genomic_DNA"/>
</dbReference>
<evidence type="ECO:0000313" key="2">
    <source>
        <dbReference type="EMBL" id="BDZ50927.1"/>
    </source>
</evidence>
<accession>A0ABN6Y498</accession>
<evidence type="ECO:0000256" key="1">
    <source>
        <dbReference type="SAM" id="MobiDB-lite"/>
    </source>
</evidence>
<feature type="compositionally biased region" description="Basic and acidic residues" evidence="1">
    <location>
        <begin position="1"/>
        <end position="13"/>
    </location>
</feature>
<feature type="region of interest" description="Disordered" evidence="1">
    <location>
        <begin position="1"/>
        <end position="47"/>
    </location>
</feature>
<organism evidence="2 3">
    <name type="scientific">Frondihabitans sucicola</name>
    <dbReference type="NCBI Taxonomy" id="1268041"/>
    <lineage>
        <taxon>Bacteria</taxon>
        <taxon>Bacillati</taxon>
        <taxon>Actinomycetota</taxon>
        <taxon>Actinomycetes</taxon>
        <taxon>Micrococcales</taxon>
        <taxon>Microbacteriaceae</taxon>
        <taxon>Frondihabitans</taxon>
    </lineage>
</organism>
<reference evidence="3" key="1">
    <citation type="journal article" date="2019" name="Int. J. Syst. Evol. Microbiol.">
        <title>The Global Catalogue of Microorganisms (GCM) 10K type strain sequencing project: providing services to taxonomists for standard genome sequencing and annotation.</title>
        <authorList>
            <consortium name="The Broad Institute Genomics Platform"/>
            <consortium name="The Broad Institute Genome Sequencing Center for Infectious Disease"/>
            <person name="Wu L."/>
            <person name="Ma J."/>
        </authorList>
    </citation>
    <scope>NUCLEOTIDE SEQUENCE [LARGE SCALE GENOMIC DNA]</scope>
    <source>
        <strain evidence="3">NBRC 108728</strain>
    </source>
</reference>